<dbReference type="GO" id="GO:0009236">
    <property type="term" value="P:cobalamin biosynthetic process"/>
    <property type="evidence" value="ECO:0007669"/>
    <property type="project" value="UniProtKB-KW"/>
</dbReference>
<dbReference type="InterPro" id="IPR016030">
    <property type="entry name" value="CblAdoTrfase-like"/>
</dbReference>
<gene>
    <name evidence="16" type="ORF">Ami3637_01495</name>
</gene>
<dbReference type="InterPro" id="IPR029499">
    <property type="entry name" value="PduO-typ"/>
</dbReference>
<feature type="region of interest" description="Disordered" evidence="14">
    <location>
        <begin position="1"/>
        <end position="24"/>
    </location>
</feature>
<dbReference type="InterPro" id="IPR005624">
    <property type="entry name" value="PduO/GlcC-like"/>
</dbReference>
<keyword evidence="17" id="KW-1185">Reference proteome</keyword>
<evidence type="ECO:0000256" key="3">
    <source>
        <dbReference type="ARBA" id="ARBA00012454"/>
    </source>
</evidence>
<dbReference type="GO" id="GO:0005524">
    <property type="term" value="F:ATP binding"/>
    <property type="evidence" value="ECO:0007669"/>
    <property type="project" value="UniProtKB-KW"/>
</dbReference>
<evidence type="ECO:0000256" key="4">
    <source>
        <dbReference type="ARBA" id="ARBA00020963"/>
    </source>
</evidence>
<evidence type="ECO:0000256" key="5">
    <source>
        <dbReference type="ARBA" id="ARBA00022573"/>
    </source>
</evidence>
<evidence type="ECO:0000256" key="2">
    <source>
        <dbReference type="ARBA" id="ARBA00007487"/>
    </source>
</evidence>
<dbReference type="SUPFAM" id="SSF143744">
    <property type="entry name" value="GlcG-like"/>
    <property type="match status" value="1"/>
</dbReference>
<evidence type="ECO:0000313" key="17">
    <source>
        <dbReference type="Proteomes" id="UP000463883"/>
    </source>
</evidence>
<dbReference type="SUPFAM" id="SSF89028">
    <property type="entry name" value="Cobalamin adenosyltransferase-like"/>
    <property type="match status" value="1"/>
</dbReference>
<dbReference type="Gene3D" id="3.30.450.150">
    <property type="entry name" value="Haem-degrading domain"/>
    <property type="match status" value="1"/>
</dbReference>
<evidence type="ECO:0000256" key="9">
    <source>
        <dbReference type="ARBA" id="ARBA00031529"/>
    </source>
</evidence>
<evidence type="ECO:0000256" key="14">
    <source>
        <dbReference type="SAM" id="MobiDB-lite"/>
    </source>
</evidence>
<dbReference type="InterPro" id="IPR009221">
    <property type="entry name" value="PduO"/>
</dbReference>
<comment type="pathway">
    <text evidence="1">Cofactor biosynthesis; adenosylcobalamin biosynthesis; adenosylcobalamin from cob(II)yrinate a,c-diamide: step 2/7.</text>
</comment>
<evidence type="ECO:0000256" key="6">
    <source>
        <dbReference type="ARBA" id="ARBA00022679"/>
    </source>
</evidence>
<evidence type="ECO:0000256" key="11">
    <source>
        <dbReference type="ARBA" id="ARBA00033354"/>
    </source>
</evidence>
<evidence type="ECO:0000256" key="10">
    <source>
        <dbReference type="ARBA" id="ARBA00033334"/>
    </source>
</evidence>
<evidence type="ECO:0000256" key="8">
    <source>
        <dbReference type="ARBA" id="ARBA00022840"/>
    </source>
</evidence>
<dbReference type="PANTHER" id="PTHR12213">
    <property type="entry name" value="CORRINOID ADENOSYLTRANSFERASE"/>
    <property type="match status" value="1"/>
</dbReference>
<dbReference type="PANTHER" id="PTHR12213:SF0">
    <property type="entry name" value="CORRINOID ADENOSYLTRANSFERASE MMAB"/>
    <property type="match status" value="1"/>
</dbReference>
<feature type="domain" description="Cobalamin adenosyltransferase-like" evidence="15">
    <location>
        <begin position="4"/>
        <end position="167"/>
    </location>
</feature>
<dbReference type="NCBIfam" id="TIGR00636">
    <property type="entry name" value="PduO_Nterm"/>
    <property type="match status" value="1"/>
</dbReference>
<dbReference type="Pfam" id="PF01923">
    <property type="entry name" value="Cob_adeno_trans"/>
    <property type="match status" value="1"/>
</dbReference>
<evidence type="ECO:0000256" key="12">
    <source>
        <dbReference type="ARBA" id="ARBA00048555"/>
    </source>
</evidence>
<accession>A0A6P1MDN3</accession>
<keyword evidence="7" id="KW-0547">Nucleotide-binding</keyword>
<dbReference type="PIRSF" id="PIRSF036411">
    <property type="entry name" value="ATR_PduO"/>
    <property type="match status" value="1"/>
</dbReference>
<comment type="catalytic activity">
    <reaction evidence="12">
        <text>2 cob(II)yrinate a,c diamide + reduced [electron-transfer flavoprotein] + 2 ATP = 2 adenosylcob(III)yrinate a,c-diamide + 2 triphosphate + oxidized [electron-transfer flavoprotein] + 3 H(+)</text>
        <dbReference type="Rhea" id="RHEA:11528"/>
        <dbReference type="Rhea" id="RHEA-COMP:10685"/>
        <dbReference type="Rhea" id="RHEA-COMP:10686"/>
        <dbReference type="ChEBI" id="CHEBI:15378"/>
        <dbReference type="ChEBI" id="CHEBI:18036"/>
        <dbReference type="ChEBI" id="CHEBI:30616"/>
        <dbReference type="ChEBI" id="CHEBI:57692"/>
        <dbReference type="ChEBI" id="CHEBI:58307"/>
        <dbReference type="ChEBI" id="CHEBI:58503"/>
        <dbReference type="ChEBI" id="CHEBI:58537"/>
        <dbReference type="EC" id="2.5.1.17"/>
    </reaction>
</comment>
<evidence type="ECO:0000256" key="13">
    <source>
        <dbReference type="ARBA" id="ARBA00048692"/>
    </source>
</evidence>
<dbReference type="GO" id="GO:0008817">
    <property type="term" value="F:corrinoid adenosyltransferase activity"/>
    <property type="evidence" value="ECO:0007669"/>
    <property type="project" value="UniProtKB-EC"/>
</dbReference>
<keyword evidence="8" id="KW-0067">ATP-binding</keyword>
<dbReference type="EMBL" id="CP047591">
    <property type="protein sequence ID" value="QHI71243.1"/>
    <property type="molecule type" value="Genomic_DNA"/>
</dbReference>
<dbReference type="Gene3D" id="1.20.1200.10">
    <property type="entry name" value="Cobalamin adenosyltransferase-like"/>
    <property type="match status" value="1"/>
</dbReference>
<evidence type="ECO:0000256" key="7">
    <source>
        <dbReference type="ARBA" id="ARBA00022741"/>
    </source>
</evidence>
<dbReference type="RefSeq" id="WP_162361019.1">
    <property type="nucleotide sequence ID" value="NZ_CP047591.1"/>
</dbReference>
<comment type="similarity">
    <text evidence="2">Belongs to the Cob(I)alamin adenosyltransferase family.</text>
</comment>
<dbReference type="EC" id="2.5.1.17" evidence="3"/>
<organism evidence="16 17">
    <name type="scientific">Aminipila terrae</name>
    <dbReference type="NCBI Taxonomy" id="2697030"/>
    <lineage>
        <taxon>Bacteria</taxon>
        <taxon>Bacillati</taxon>
        <taxon>Bacillota</taxon>
        <taxon>Clostridia</taxon>
        <taxon>Peptostreptococcales</taxon>
        <taxon>Anaerovoracaceae</taxon>
        <taxon>Aminipila</taxon>
    </lineage>
</organism>
<name>A0A6P1MDN3_9FIRM</name>
<evidence type="ECO:0000256" key="1">
    <source>
        <dbReference type="ARBA" id="ARBA00005121"/>
    </source>
</evidence>
<evidence type="ECO:0000313" key="16">
    <source>
        <dbReference type="EMBL" id="QHI71243.1"/>
    </source>
</evidence>
<dbReference type="Proteomes" id="UP000463883">
    <property type="component" value="Chromosome"/>
</dbReference>
<dbReference type="InterPro" id="IPR036451">
    <property type="entry name" value="CblAdoTrfase-like_sf"/>
</dbReference>
<dbReference type="AlphaFoldDB" id="A0A6P1MDN3"/>
<comment type="catalytic activity">
    <reaction evidence="13">
        <text>2 cob(II)alamin + reduced [electron-transfer flavoprotein] + 2 ATP = 2 adenosylcob(III)alamin + 2 triphosphate + oxidized [electron-transfer flavoprotein] + 3 H(+)</text>
        <dbReference type="Rhea" id="RHEA:28671"/>
        <dbReference type="Rhea" id="RHEA-COMP:10685"/>
        <dbReference type="Rhea" id="RHEA-COMP:10686"/>
        <dbReference type="ChEBI" id="CHEBI:15378"/>
        <dbReference type="ChEBI" id="CHEBI:16304"/>
        <dbReference type="ChEBI" id="CHEBI:18036"/>
        <dbReference type="ChEBI" id="CHEBI:18408"/>
        <dbReference type="ChEBI" id="CHEBI:30616"/>
        <dbReference type="ChEBI" id="CHEBI:57692"/>
        <dbReference type="ChEBI" id="CHEBI:58307"/>
        <dbReference type="EC" id="2.5.1.17"/>
    </reaction>
</comment>
<sequence>MANLYTKTGDKGQTGLVGGSRVPKDSPRVECYGTLDEANSMLGLAYSLTEHPYIKECICGIQKKLFVLGAELASDEKGISLLRNNISEMDVTALEDIVDKCTETTGKQTEFVIPGVNSASAAMHAARTIIRRAERAVISARRHENIREILIQYINRLSDAVYALARLEETYVKQKEVKATVEEAVKKSMEKAGLWKTASENRPFSLETIKQMAQYAEDKAREINVPMVFSAVDQGGNLLLLHRMEDSLLISIKVSISKAYTANALKMPTDQLADLIVPGAEFYGLQNLNEGKIIAFGGGIPYKVEDKVVGAIGVSGGSAEEDRAIAQFALKQVSGGQ</sequence>
<protein>
    <recommendedName>
        <fullName evidence="4">Corrinoid adenosyltransferase</fullName>
        <ecNumber evidence="3">2.5.1.17</ecNumber>
    </recommendedName>
    <alternativeName>
        <fullName evidence="9">Cob(II)alamin adenosyltransferase</fullName>
    </alternativeName>
    <alternativeName>
        <fullName evidence="11">Cob(II)yrinic acid a,c-diamide adenosyltransferase</fullName>
    </alternativeName>
    <alternativeName>
        <fullName evidence="10">Cobinamide/cobalamin adenosyltransferase</fullName>
    </alternativeName>
</protein>
<proteinExistence type="inferred from homology"/>
<evidence type="ECO:0000259" key="15">
    <source>
        <dbReference type="Pfam" id="PF01923"/>
    </source>
</evidence>
<dbReference type="InterPro" id="IPR038084">
    <property type="entry name" value="PduO/GlcC-like_sf"/>
</dbReference>
<keyword evidence="6 16" id="KW-0808">Transferase</keyword>
<reference evidence="16 17" key="1">
    <citation type="submission" date="2020-01" db="EMBL/GenBank/DDBJ databases">
        <title>Genomic analysis of Aminipila sp. CBA3637.</title>
        <authorList>
            <person name="Kim Y.B."/>
            <person name="Roh S.W."/>
        </authorList>
    </citation>
    <scope>NUCLEOTIDE SEQUENCE [LARGE SCALE GENOMIC DNA]</scope>
    <source>
        <strain evidence="16 17">CBA3637</strain>
    </source>
</reference>
<keyword evidence="5" id="KW-0169">Cobalamin biosynthesis</keyword>
<dbReference type="Pfam" id="PF03928">
    <property type="entry name" value="HbpS-like"/>
    <property type="match status" value="1"/>
</dbReference>
<dbReference type="KEGG" id="amic:Ami3637_01495"/>